<dbReference type="GO" id="GO:0000724">
    <property type="term" value="P:double-strand break repair via homologous recombination"/>
    <property type="evidence" value="ECO:0007669"/>
    <property type="project" value="TreeGrafter"/>
</dbReference>
<feature type="compositionally biased region" description="Polar residues" evidence="1">
    <location>
        <begin position="27"/>
        <end position="38"/>
    </location>
</feature>
<dbReference type="InterPro" id="IPR027417">
    <property type="entry name" value="P-loop_NTPase"/>
</dbReference>
<dbReference type="SUPFAM" id="SSF52540">
    <property type="entry name" value="P-loop containing nucleoside triphosphate hydrolases"/>
    <property type="match status" value="1"/>
</dbReference>
<dbReference type="AlphaFoldDB" id="A9NQH3"/>
<dbReference type="GO" id="GO:0097196">
    <property type="term" value="C:Shu complex"/>
    <property type="evidence" value="ECO:0007669"/>
    <property type="project" value="TreeGrafter"/>
</dbReference>
<dbReference type="EMBL" id="EF083540">
    <property type="protein sequence ID" value="ABK22884.1"/>
    <property type="molecule type" value="mRNA"/>
</dbReference>
<dbReference type="PANTHER" id="PTHR28653">
    <property type="match status" value="1"/>
</dbReference>
<dbReference type="PANTHER" id="PTHR28653:SF1">
    <property type="entry name" value="ATPASE SWSAP1"/>
    <property type="match status" value="1"/>
</dbReference>
<evidence type="ECO:0000256" key="1">
    <source>
        <dbReference type="SAM" id="MobiDB-lite"/>
    </source>
</evidence>
<dbReference type="Gene3D" id="3.40.50.300">
    <property type="entry name" value="P-loop containing nucleotide triphosphate hydrolases"/>
    <property type="match status" value="1"/>
</dbReference>
<accession>A9NQH3</accession>
<dbReference type="GO" id="GO:0003697">
    <property type="term" value="F:single-stranded DNA binding"/>
    <property type="evidence" value="ECO:0007669"/>
    <property type="project" value="TreeGrafter"/>
</dbReference>
<name>A9NQH3_PICSI</name>
<protein>
    <submittedName>
        <fullName evidence="2">Uncharacterized protein</fullName>
    </submittedName>
</protein>
<feature type="region of interest" description="Disordered" evidence="1">
    <location>
        <begin position="21"/>
        <end position="45"/>
    </location>
</feature>
<organism evidence="2">
    <name type="scientific">Picea sitchensis</name>
    <name type="common">Sitka spruce</name>
    <name type="synonym">Pinus sitchensis</name>
    <dbReference type="NCBI Taxonomy" id="3332"/>
    <lineage>
        <taxon>Eukaryota</taxon>
        <taxon>Viridiplantae</taxon>
        <taxon>Streptophyta</taxon>
        <taxon>Embryophyta</taxon>
        <taxon>Tracheophyta</taxon>
        <taxon>Spermatophyta</taxon>
        <taxon>Pinopsida</taxon>
        <taxon>Pinidae</taxon>
        <taxon>Conifers I</taxon>
        <taxon>Pinales</taxon>
        <taxon>Pinaceae</taxon>
        <taxon>Picea</taxon>
    </lineage>
</organism>
<sequence>MHADMTLEQFFSQLEVKGKLAGRKKPPSSQASTSQNNHRILLSGPPHSGKTSLLLQFAYNCAKETSATVVFICRRHSLERNPPFLPQDIDPSSDIFECIHMNSGIWKTMKESENILQHFTYIRTFQELLL</sequence>
<reference evidence="2" key="1">
    <citation type="journal article" date="2008" name="BMC Genomics">
        <title>A conifer genomics resource of 200,000 spruce (Picea spp.) ESTs and 6,464 high-quality, sequence-finished full-length cDNAs for Sitka spruce (Picea sitchensis).</title>
        <authorList>
            <person name="Ralph S.G."/>
            <person name="Chun H.J."/>
            <person name="Kolosova N."/>
            <person name="Cooper D."/>
            <person name="Oddy C."/>
            <person name="Ritland C.E."/>
            <person name="Kirkpatrick R."/>
            <person name="Moore R."/>
            <person name="Barber S."/>
            <person name="Holt R.A."/>
            <person name="Jones S.J."/>
            <person name="Marra M.A."/>
            <person name="Douglas C.J."/>
            <person name="Ritland K."/>
            <person name="Bohlmann J."/>
        </authorList>
    </citation>
    <scope>NUCLEOTIDE SEQUENCE</scope>
    <source>
        <tissue evidence="2">Green portion of the leader tissue</tissue>
    </source>
</reference>
<proteinExistence type="evidence at transcript level"/>
<evidence type="ECO:0000313" key="2">
    <source>
        <dbReference type="EMBL" id="ABK22884.1"/>
    </source>
</evidence>